<dbReference type="GO" id="GO:0005840">
    <property type="term" value="C:ribosome"/>
    <property type="evidence" value="ECO:0007669"/>
    <property type="project" value="UniProtKB-KW"/>
</dbReference>
<keyword evidence="11" id="KW-0687">Ribonucleoprotein</keyword>
<evidence type="ECO:0000256" key="2">
    <source>
        <dbReference type="ARBA" id="ARBA00022485"/>
    </source>
</evidence>
<feature type="domain" description="TRAM" evidence="8">
    <location>
        <begin position="380"/>
        <end position="448"/>
    </location>
</feature>
<dbReference type="Gene3D" id="2.40.50.140">
    <property type="entry name" value="Nucleic acid-binding proteins"/>
    <property type="match status" value="1"/>
</dbReference>
<reference evidence="11" key="1">
    <citation type="journal article" date="2015" name="Proc. Natl. Acad. Sci. U.S.A.">
        <title>Networks of energetic and metabolic interactions define dynamics in microbial communities.</title>
        <authorList>
            <person name="Embree M."/>
            <person name="Liu J.K."/>
            <person name="Al-Bassam M.M."/>
            <person name="Zengler K."/>
        </authorList>
    </citation>
    <scope>NUCLEOTIDE SEQUENCE</scope>
</reference>
<keyword evidence="11" id="KW-0808">Transferase</keyword>
<dbReference type="SMART" id="SM00729">
    <property type="entry name" value="Elp3"/>
    <property type="match status" value="1"/>
</dbReference>
<dbReference type="NCBIfam" id="TIGR00089">
    <property type="entry name" value="MiaB/RimO family radical SAM methylthiotransferase"/>
    <property type="match status" value="1"/>
</dbReference>
<dbReference type="FunFam" id="3.80.30.20:FF:000001">
    <property type="entry name" value="tRNA-2-methylthio-N(6)-dimethylallyladenosine synthase 2"/>
    <property type="match status" value="1"/>
</dbReference>
<evidence type="ECO:0000256" key="3">
    <source>
        <dbReference type="ARBA" id="ARBA00022490"/>
    </source>
</evidence>
<dbReference type="PROSITE" id="PS51918">
    <property type="entry name" value="RADICAL_SAM"/>
    <property type="match status" value="1"/>
</dbReference>
<evidence type="ECO:0000259" key="8">
    <source>
        <dbReference type="PROSITE" id="PS50926"/>
    </source>
</evidence>
<dbReference type="PROSITE" id="PS51449">
    <property type="entry name" value="MTTASE_N"/>
    <property type="match status" value="1"/>
</dbReference>
<dbReference type="SFLD" id="SFLDG01082">
    <property type="entry name" value="B12-binding_domain_containing"/>
    <property type="match status" value="1"/>
</dbReference>
<evidence type="ECO:0000256" key="7">
    <source>
        <dbReference type="ARBA" id="ARBA00023014"/>
    </source>
</evidence>
<sequence length="448" mass="50310">MKKSNKVRIITLGCPKNLIDSEVMGGLLNQAGYRLINVNDPADIAIVNTCAFINPAKEEAIEEILTLVEEKKKNNPQLRIVVAGCLAQRYGRESFTQLPEVDLFIGTGEVGNIVGHLNKLNKEKFKRQSVITKPDFLMNFEHPRMISSKTSSAYVKISDGCSNRCSYCVIPSIRGPARSRKPDDVLQEVEMLAKKGIKEIITVAQDTTSYGRDLKGRPQLSSLLNDMAKIKRIKWIRLLYAHPARVKVDLLETIAANEKICRYVDLPVQHIDDDILKAMNRKVTGAKIKEVISQTRRIIPDVALRTSLIVGFPGETPTRFNKLLDFVNETKFDHLGVFTYSREEGTSAAKSKSHVSEKEKERRRETIMNEQAAISLAINKTLIGSIQEVIIEEKSNRGDYTYMGRCRRQSPEIDGVTYLKGFTSSIGSTVKCQITAVDEYDLFGKIIN</sequence>
<evidence type="ECO:0000256" key="1">
    <source>
        <dbReference type="ARBA" id="ARBA00001966"/>
    </source>
</evidence>
<dbReference type="Gene3D" id="3.40.50.12160">
    <property type="entry name" value="Methylthiotransferase, N-terminal domain"/>
    <property type="match status" value="1"/>
</dbReference>
<dbReference type="PROSITE" id="PS50926">
    <property type="entry name" value="TRAM"/>
    <property type="match status" value="1"/>
</dbReference>
<evidence type="ECO:0000256" key="6">
    <source>
        <dbReference type="ARBA" id="ARBA00023004"/>
    </source>
</evidence>
<dbReference type="Gene3D" id="3.80.30.20">
    <property type="entry name" value="tm_1862 like domain"/>
    <property type="match status" value="1"/>
</dbReference>
<evidence type="ECO:0000256" key="4">
    <source>
        <dbReference type="ARBA" id="ARBA00022691"/>
    </source>
</evidence>
<comment type="caution">
    <text evidence="11">The sequence shown here is derived from an EMBL/GenBank/DDBJ whole genome shotgun (WGS) entry which is preliminary data.</text>
</comment>
<gene>
    <name evidence="11" type="ORF">ASZ90_006819</name>
</gene>
<dbReference type="Pfam" id="PF04055">
    <property type="entry name" value="Radical_SAM"/>
    <property type="match status" value="1"/>
</dbReference>
<dbReference type="InterPro" id="IPR007197">
    <property type="entry name" value="rSAM"/>
</dbReference>
<dbReference type="PANTHER" id="PTHR43837">
    <property type="entry name" value="RIBOSOMAL PROTEIN S12 METHYLTHIOTRANSFERASE RIMO"/>
    <property type="match status" value="1"/>
</dbReference>
<accession>A0A0W8FRH3</accession>
<dbReference type="GO" id="GO:0006400">
    <property type="term" value="P:tRNA modification"/>
    <property type="evidence" value="ECO:0007669"/>
    <property type="project" value="InterPro"/>
</dbReference>
<keyword evidence="3" id="KW-0963">Cytoplasm</keyword>
<dbReference type="Pfam" id="PF18693">
    <property type="entry name" value="TRAM_2"/>
    <property type="match status" value="1"/>
</dbReference>
<dbReference type="InterPro" id="IPR038135">
    <property type="entry name" value="Methylthiotransferase_N_sf"/>
</dbReference>
<dbReference type="InterPro" id="IPR006638">
    <property type="entry name" value="Elp3/MiaA/NifB-like_rSAM"/>
</dbReference>
<feature type="domain" description="MTTase N-terminal" evidence="9">
    <location>
        <begin position="5"/>
        <end position="122"/>
    </location>
</feature>
<evidence type="ECO:0000313" key="11">
    <source>
        <dbReference type="EMBL" id="KUG23377.1"/>
    </source>
</evidence>
<feature type="domain" description="Radical SAM core" evidence="10">
    <location>
        <begin position="147"/>
        <end position="377"/>
    </location>
</feature>
<comment type="cofactor">
    <cofactor evidence="1">
        <name>[4Fe-4S] cluster</name>
        <dbReference type="ChEBI" id="CHEBI:49883"/>
    </cofactor>
</comment>
<keyword evidence="2" id="KW-0004">4Fe-4S</keyword>
<evidence type="ECO:0000259" key="9">
    <source>
        <dbReference type="PROSITE" id="PS51449"/>
    </source>
</evidence>
<dbReference type="AlphaFoldDB" id="A0A0W8FRH3"/>
<protein>
    <submittedName>
        <fullName evidence="11">Ribosomal protein s12p asp88 methylthiotransferase</fullName>
    </submittedName>
</protein>
<dbReference type="InterPro" id="IPR020612">
    <property type="entry name" value="Methylthiotransferase_CS"/>
</dbReference>
<dbReference type="NCBIfam" id="TIGR01125">
    <property type="entry name" value="30S ribosomal protein S12 methylthiotransferase RimO"/>
    <property type="match status" value="1"/>
</dbReference>
<evidence type="ECO:0000256" key="5">
    <source>
        <dbReference type="ARBA" id="ARBA00022723"/>
    </source>
</evidence>
<dbReference type="SFLD" id="SFLDS00029">
    <property type="entry name" value="Radical_SAM"/>
    <property type="match status" value="1"/>
</dbReference>
<organism evidence="11">
    <name type="scientific">hydrocarbon metagenome</name>
    <dbReference type="NCBI Taxonomy" id="938273"/>
    <lineage>
        <taxon>unclassified sequences</taxon>
        <taxon>metagenomes</taxon>
        <taxon>ecological metagenomes</taxon>
    </lineage>
</organism>
<dbReference type="InterPro" id="IPR005840">
    <property type="entry name" value="Ribosomal_uS12_MeSTrfase_RimO"/>
</dbReference>
<evidence type="ECO:0000259" key="10">
    <source>
        <dbReference type="PROSITE" id="PS51918"/>
    </source>
</evidence>
<dbReference type="SFLD" id="SFLDG01061">
    <property type="entry name" value="methylthiotransferase"/>
    <property type="match status" value="1"/>
</dbReference>
<dbReference type="PROSITE" id="PS01278">
    <property type="entry name" value="MTTASE_RADICAL"/>
    <property type="match status" value="1"/>
</dbReference>
<keyword evidence="4" id="KW-0949">S-adenosyl-L-methionine</keyword>
<dbReference type="Pfam" id="PF00919">
    <property type="entry name" value="UPF0004"/>
    <property type="match status" value="1"/>
</dbReference>
<dbReference type="PANTHER" id="PTHR43837:SF1">
    <property type="entry name" value="RIBOSOMAL PROTEIN US12 METHYLTHIOTRANSFERASE RIMO"/>
    <property type="match status" value="1"/>
</dbReference>
<dbReference type="InterPro" id="IPR005839">
    <property type="entry name" value="Methylthiotransferase"/>
</dbReference>
<dbReference type="GO" id="GO:0035599">
    <property type="term" value="F:aspartic acid methylthiotransferase activity"/>
    <property type="evidence" value="ECO:0007669"/>
    <property type="project" value="TreeGrafter"/>
</dbReference>
<keyword evidence="7" id="KW-0411">Iron-sulfur</keyword>
<dbReference type="GO" id="GO:0005829">
    <property type="term" value="C:cytosol"/>
    <property type="evidence" value="ECO:0007669"/>
    <property type="project" value="TreeGrafter"/>
</dbReference>
<dbReference type="SUPFAM" id="SSF102114">
    <property type="entry name" value="Radical SAM enzymes"/>
    <property type="match status" value="1"/>
</dbReference>
<dbReference type="GO" id="GO:0046872">
    <property type="term" value="F:metal ion binding"/>
    <property type="evidence" value="ECO:0007669"/>
    <property type="project" value="UniProtKB-KW"/>
</dbReference>
<dbReference type="InterPro" id="IPR023404">
    <property type="entry name" value="rSAM_horseshoe"/>
</dbReference>
<dbReference type="CDD" id="cd01335">
    <property type="entry name" value="Radical_SAM"/>
    <property type="match status" value="1"/>
</dbReference>
<name>A0A0W8FRH3_9ZZZZ</name>
<keyword evidence="6" id="KW-0408">Iron</keyword>
<dbReference type="InterPro" id="IPR002792">
    <property type="entry name" value="TRAM_dom"/>
</dbReference>
<dbReference type="SFLD" id="SFLDF00274">
    <property type="entry name" value="ribosomal_protein_S12_methylth"/>
    <property type="match status" value="1"/>
</dbReference>
<dbReference type="HAMAP" id="MF_01865">
    <property type="entry name" value="MTTase_RimO"/>
    <property type="match status" value="1"/>
</dbReference>
<dbReference type="EMBL" id="LNQE01000909">
    <property type="protein sequence ID" value="KUG23377.1"/>
    <property type="molecule type" value="Genomic_DNA"/>
</dbReference>
<proteinExistence type="inferred from homology"/>
<dbReference type="GO" id="GO:0051539">
    <property type="term" value="F:4 iron, 4 sulfur cluster binding"/>
    <property type="evidence" value="ECO:0007669"/>
    <property type="project" value="UniProtKB-KW"/>
</dbReference>
<keyword evidence="11" id="KW-0689">Ribosomal protein</keyword>
<keyword evidence="5" id="KW-0479">Metal-binding</keyword>
<dbReference type="InterPro" id="IPR012340">
    <property type="entry name" value="NA-bd_OB-fold"/>
</dbReference>
<dbReference type="InterPro" id="IPR058240">
    <property type="entry name" value="rSAM_sf"/>
</dbReference>
<dbReference type="InterPro" id="IPR013848">
    <property type="entry name" value="Methylthiotransferase_N"/>
</dbReference>